<dbReference type="EMBL" id="CP140154">
    <property type="protein sequence ID" value="WQG91008.1"/>
    <property type="molecule type" value="Genomic_DNA"/>
</dbReference>
<evidence type="ECO:0000313" key="3">
    <source>
        <dbReference type="EMBL" id="WQG91008.1"/>
    </source>
</evidence>
<name>A0A1K1NEF6_9BACT</name>
<dbReference type="OrthoDB" id="5290748at2"/>
<feature type="domain" description="DUF4130" evidence="1">
    <location>
        <begin position="81"/>
        <end position="241"/>
    </location>
</feature>
<reference evidence="3 5" key="2">
    <citation type="submission" date="2023-11" db="EMBL/GenBank/DDBJ databases">
        <title>MicrobeMod: A computational toolkit for identifying prokaryotic methylation and restriction-modification with nanopore sequencing.</title>
        <authorList>
            <person name="Crits-Christoph A."/>
            <person name="Kang S.C."/>
            <person name="Lee H."/>
            <person name="Ostrov N."/>
        </authorList>
    </citation>
    <scope>NUCLEOTIDE SEQUENCE [LARGE SCALE GENOMIC DNA]</scope>
    <source>
        <strain evidence="3 5">ATCC 23090</strain>
    </source>
</reference>
<dbReference type="InterPro" id="IPR025404">
    <property type="entry name" value="DUF4130"/>
</dbReference>
<keyword evidence="5" id="KW-1185">Reference proteome</keyword>
<dbReference type="STRING" id="1004.SAMN05661012_01160"/>
<dbReference type="InterPro" id="IPR023875">
    <property type="entry name" value="DNA_repair_put"/>
</dbReference>
<accession>A0A1K1NEF6</accession>
<organism evidence="2 4">
    <name type="scientific">Chitinophaga sancti</name>
    <dbReference type="NCBI Taxonomy" id="1004"/>
    <lineage>
        <taxon>Bacteria</taxon>
        <taxon>Pseudomonadati</taxon>
        <taxon>Bacteroidota</taxon>
        <taxon>Chitinophagia</taxon>
        <taxon>Chitinophagales</taxon>
        <taxon>Chitinophagaceae</taxon>
        <taxon>Chitinophaga</taxon>
    </lineage>
</organism>
<proteinExistence type="predicted"/>
<sequence length="243" mass="29128">MEIYLYDGSFEGFLTAVFETYKKGGLIRKENAFVPDMFATTIRVETDLLKADRVWAGLSKKLSADALHQYFSAFLSELENIEDQLLNYTRHVFENQVSVERDFGNPFVLFVAQTARKVHREKHRMEAFVRFQLTKDGIYFSLVSPDYNVLPLIIRHFKDRYADQRWMIYDQARNYGIYYDLETVEVIWMEMDKHEGIWVEHEADYQALWQTYYKGANIASRVNRKLQLQHMPKRYWKYLPELR</sequence>
<gene>
    <name evidence="2" type="ORF">SAMN05661012_01160</name>
    <name evidence="3" type="ORF">SR876_05830</name>
</gene>
<dbReference type="RefSeq" id="WP_072357692.1">
    <property type="nucleotide sequence ID" value="NZ_CP139972.1"/>
</dbReference>
<dbReference type="Pfam" id="PF13566">
    <property type="entry name" value="DUF4130"/>
    <property type="match status" value="1"/>
</dbReference>
<reference evidence="2 4" key="1">
    <citation type="submission" date="2016-11" db="EMBL/GenBank/DDBJ databases">
        <authorList>
            <person name="Jaros S."/>
            <person name="Januszkiewicz K."/>
            <person name="Wedrychowicz H."/>
        </authorList>
    </citation>
    <scope>NUCLEOTIDE SEQUENCE [LARGE SCALE GENOMIC DNA]</scope>
    <source>
        <strain evidence="2 4">DSM 784</strain>
    </source>
</reference>
<evidence type="ECO:0000259" key="1">
    <source>
        <dbReference type="Pfam" id="PF13566"/>
    </source>
</evidence>
<dbReference type="Proteomes" id="UP000183788">
    <property type="component" value="Unassembled WGS sequence"/>
</dbReference>
<dbReference type="NCBIfam" id="TIGR03915">
    <property type="entry name" value="SAM_7_link_chp"/>
    <property type="match status" value="1"/>
</dbReference>
<evidence type="ECO:0000313" key="2">
    <source>
        <dbReference type="EMBL" id="SFW32790.1"/>
    </source>
</evidence>
<evidence type="ECO:0000313" key="4">
    <source>
        <dbReference type="Proteomes" id="UP000183788"/>
    </source>
</evidence>
<evidence type="ECO:0000313" key="5">
    <source>
        <dbReference type="Proteomes" id="UP001326715"/>
    </source>
</evidence>
<protein>
    <submittedName>
        <fullName evidence="2">Probable DNA metabolism protein</fullName>
    </submittedName>
    <submittedName>
        <fullName evidence="3">TIGR03915 family putative DNA repair protein</fullName>
    </submittedName>
</protein>
<dbReference type="EMBL" id="FPIZ01000003">
    <property type="protein sequence ID" value="SFW32790.1"/>
    <property type="molecule type" value="Genomic_DNA"/>
</dbReference>
<dbReference type="AlphaFoldDB" id="A0A1K1NEF6"/>
<dbReference type="Proteomes" id="UP001326715">
    <property type="component" value="Chromosome"/>
</dbReference>